<keyword evidence="6" id="KW-0539">Nucleus</keyword>
<dbReference type="SMART" id="SM00066">
    <property type="entry name" value="GAL4"/>
    <property type="match status" value="1"/>
</dbReference>
<dbReference type="PANTHER" id="PTHR47338">
    <property type="entry name" value="ZN(II)2CYS6 TRANSCRIPTION FACTOR (EUROFUNG)-RELATED"/>
    <property type="match status" value="1"/>
</dbReference>
<evidence type="ECO:0000256" key="1">
    <source>
        <dbReference type="ARBA" id="ARBA00004123"/>
    </source>
</evidence>
<evidence type="ECO:0000259" key="9">
    <source>
        <dbReference type="PROSITE" id="PS50048"/>
    </source>
</evidence>
<comment type="caution">
    <text evidence="10">The sequence shown here is derived from an EMBL/GenBank/DDBJ whole genome shotgun (WGS) entry which is preliminary data.</text>
</comment>
<proteinExistence type="predicted"/>
<evidence type="ECO:0000256" key="6">
    <source>
        <dbReference type="ARBA" id="ARBA00023242"/>
    </source>
</evidence>
<keyword evidence="4" id="KW-0238">DNA-binding</keyword>
<dbReference type="GO" id="GO:0000981">
    <property type="term" value="F:DNA-binding transcription factor activity, RNA polymerase II-specific"/>
    <property type="evidence" value="ECO:0007669"/>
    <property type="project" value="InterPro"/>
</dbReference>
<keyword evidence="5" id="KW-0804">Transcription</keyword>
<dbReference type="Pfam" id="PF00172">
    <property type="entry name" value="Zn_clus"/>
    <property type="match status" value="1"/>
</dbReference>
<feature type="domain" description="Zn(2)-C6 fungal-type" evidence="9">
    <location>
        <begin position="9"/>
        <end position="39"/>
    </location>
</feature>
<evidence type="ECO:0000256" key="2">
    <source>
        <dbReference type="ARBA" id="ARBA00022723"/>
    </source>
</evidence>
<sequence>MTAPSRHLACRTCRDRKVRCDGGQPSCETCKRHGETCLYVQSTRQSKNDLLVKIDTLQERLDRAEDRLNNSSSSLSSLVTSPSASHGLGISFPLQTPASSSIEASPQPFSHVSVSQPAPSTLEAPLRDESQGDVTGLTGVLSPLANILGPSTTTSEELYLQSLPLSLCFQSPSFDEQVIPTPTGNMSINIPTPPVVRPPSPRLPPLHAIRASNVDRQWNQHQLHNQPQRNDDCAVFGGLSRFVTAISTNEAHIAGMTTAVAEYLMWARRMTLDIKQTFQILDVLVARLQETANLANTRRWMEFQNLKETLGETNPFKWKLGVTDYDIHLELESQRRSS</sequence>
<dbReference type="PROSITE" id="PS00463">
    <property type="entry name" value="ZN2_CY6_FUNGAL_1"/>
    <property type="match status" value="1"/>
</dbReference>
<dbReference type="SUPFAM" id="SSF57701">
    <property type="entry name" value="Zn2/Cys6 DNA-binding domain"/>
    <property type="match status" value="1"/>
</dbReference>
<dbReference type="InterPro" id="IPR001138">
    <property type="entry name" value="Zn2Cys6_DnaBD"/>
</dbReference>
<dbReference type="PANTHER" id="PTHR47338:SF5">
    <property type="entry name" value="ZN(II)2CYS6 TRANSCRIPTION FACTOR (EUROFUNG)"/>
    <property type="match status" value="1"/>
</dbReference>
<reference evidence="10" key="2">
    <citation type="journal article" date="2023" name="IMA Fungus">
        <title>Comparative genomic study of the Penicillium genus elucidates a diverse pangenome and 15 lateral gene transfer events.</title>
        <authorList>
            <person name="Petersen C."/>
            <person name="Sorensen T."/>
            <person name="Nielsen M.R."/>
            <person name="Sondergaard T.E."/>
            <person name="Sorensen J.L."/>
            <person name="Fitzpatrick D.A."/>
            <person name="Frisvad J.C."/>
            <person name="Nielsen K.L."/>
        </authorList>
    </citation>
    <scope>NUCLEOTIDE SEQUENCE</scope>
    <source>
        <strain evidence="10">IBT 35673</strain>
    </source>
</reference>
<feature type="compositionally biased region" description="Polar residues" evidence="8">
    <location>
        <begin position="99"/>
        <end position="119"/>
    </location>
</feature>
<dbReference type="GO" id="GO:0003677">
    <property type="term" value="F:DNA binding"/>
    <property type="evidence" value="ECO:0007669"/>
    <property type="project" value="UniProtKB-KW"/>
</dbReference>
<evidence type="ECO:0000313" key="11">
    <source>
        <dbReference type="Proteomes" id="UP001147695"/>
    </source>
</evidence>
<comment type="subcellular location">
    <subcellularLocation>
        <location evidence="1">Nucleus</location>
    </subcellularLocation>
</comment>
<dbReference type="InterPro" id="IPR050815">
    <property type="entry name" value="TF_fung"/>
</dbReference>
<dbReference type="PROSITE" id="PS50048">
    <property type="entry name" value="ZN2_CY6_FUNGAL_2"/>
    <property type="match status" value="1"/>
</dbReference>
<evidence type="ECO:0000313" key="10">
    <source>
        <dbReference type="EMBL" id="KAJ5329225.1"/>
    </source>
</evidence>
<dbReference type="CDD" id="cd00067">
    <property type="entry name" value="GAL4"/>
    <property type="match status" value="1"/>
</dbReference>
<protein>
    <recommendedName>
        <fullName evidence="9">Zn(2)-C6 fungal-type domain-containing protein</fullName>
    </recommendedName>
</protein>
<keyword evidence="7" id="KW-0175">Coiled coil</keyword>
<evidence type="ECO:0000256" key="7">
    <source>
        <dbReference type="SAM" id="Coils"/>
    </source>
</evidence>
<evidence type="ECO:0000256" key="4">
    <source>
        <dbReference type="ARBA" id="ARBA00023125"/>
    </source>
</evidence>
<evidence type="ECO:0000256" key="3">
    <source>
        <dbReference type="ARBA" id="ARBA00023015"/>
    </source>
</evidence>
<evidence type="ECO:0000256" key="8">
    <source>
        <dbReference type="SAM" id="MobiDB-lite"/>
    </source>
</evidence>
<feature type="coiled-coil region" evidence="7">
    <location>
        <begin position="40"/>
        <end position="74"/>
    </location>
</feature>
<name>A0A9W9UCE5_PENBR</name>
<dbReference type="EMBL" id="JAPZBQ010000005">
    <property type="protein sequence ID" value="KAJ5329225.1"/>
    <property type="molecule type" value="Genomic_DNA"/>
</dbReference>
<evidence type="ECO:0000256" key="5">
    <source>
        <dbReference type="ARBA" id="ARBA00023163"/>
    </source>
</evidence>
<dbReference type="Proteomes" id="UP001147695">
    <property type="component" value="Unassembled WGS sequence"/>
</dbReference>
<dbReference type="InterPro" id="IPR036864">
    <property type="entry name" value="Zn2-C6_fun-type_DNA-bd_sf"/>
</dbReference>
<organism evidence="10 11">
    <name type="scientific">Penicillium brevicompactum</name>
    <dbReference type="NCBI Taxonomy" id="5074"/>
    <lineage>
        <taxon>Eukaryota</taxon>
        <taxon>Fungi</taxon>
        <taxon>Dikarya</taxon>
        <taxon>Ascomycota</taxon>
        <taxon>Pezizomycotina</taxon>
        <taxon>Eurotiomycetes</taxon>
        <taxon>Eurotiomycetidae</taxon>
        <taxon>Eurotiales</taxon>
        <taxon>Aspergillaceae</taxon>
        <taxon>Penicillium</taxon>
    </lineage>
</organism>
<dbReference type="Gene3D" id="4.10.240.10">
    <property type="entry name" value="Zn(2)-C6 fungal-type DNA-binding domain"/>
    <property type="match status" value="1"/>
</dbReference>
<dbReference type="AlphaFoldDB" id="A0A9W9UCE5"/>
<gene>
    <name evidence="10" type="ORF">N7452_009615</name>
</gene>
<dbReference type="GO" id="GO:0008270">
    <property type="term" value="F:zinc ion binding"/>
    <property type="evidence" value="ECO:0007669"/>
    <property type="project" value="InterPro"/>
</dbReference>
<keyword evidence="2" id="KW-0479">Metal-binding</keyword>
<keyword evidence="3" id="KW-0805">Transcription regulation</keyword>
<feature type="region of interest" description="Disordered" evidence="8">
    <location>
        <begin position="99"/>
        <end position="130"/>
    </location>
</feature>
<reference evidence="10" key="1">
    <citation type="submission" date="2022-12" db="EMBL/GenBank/DDBJ databases">
        <authorList>
            <person name="Petersen C."/>
        </authorList>
    </citation>
    <scope>NUCLEOTIDE SEQUENCE</scope>
    <source>
        <strain evidence="10">IBT 35673</strain>
    </source>
</reference>
<accession>A0A9W9UCE5</accession>
<dbReference type="GO" id="GO:0005634">
    <property type="term" value="C:nucleus"/>
    <property type="evidence" value="ECO:0007669"/>
    <property type="project" value="UniProtKB-SubCell"/>
</dbReference>